<dbReference type="InterPro" id="IPR047589">
    <property type="entry name" value="DUF11_rpt"/>
</dbReference>
<feature type="region of interest" description="Disordered" evidence="1">
    <location>
        <begin position="1396"/>
        <end position="1429"/>
    </location>
</feature>
<feature type="compositionally biased region" description="Polar residues" evidence="1">
    <location>
        <begin position="2326"/>
        <end position="2360"/>
    </location>
</feature>
<dbReference type="InterPro" id="IPR013783">
    <property type="entry name" value="Ig-like_fold"/>
</dbReference>
<feature type="compositionally biased region" description="Polar residues" evidence="1">
    <location>
        <begin position="1281"/>
        <end position="1294"/>
    </location>
</feature>
<feature type="region of interest" description="Disordered" evidence="1">
    <location>
        <begin position="536"/>
        <end position="571"/>
    </location>
</feature>
<dbReference type="RefSeq" id="WP_007738281.1">
    <property type="nucleotide sequence ID" value="NZ_AOMF01000103.1"/>
</dbReference>
<feature type="compositionally biased region" description="Low complexity" evidence="1">
    <location>
        <begin position="2293"/>
        <end position="2324"/>
    </location>
</feature>
<dbReference type="InterPro" id="IPR051172">
    <property type="entry name" value="Chlamydia_OmcB"/>
</dbReference>
<gene>
    <name evidence="3" type="ORF">C451_04913</name>
</gene>
<dbReference type="Gene3D" id="2.60.40.1170">
    <property type="entry name" value="Mu homology domain, subdomain B"/>
    <property type="match status" value="6"/>
</dbReference>
<feature type="region of interest" description="Disordered" evidence="1">
    <location>
        <begin position="199"/>
        <end position="322"/>
    </location>
</feature>
<comment type="caution">
    <text evidence="3">The sequence shown here is derived from an EMBL/GenBank/DDBJ whole genome shotgun (WGS) entry which is preliminary data.</text>
</comment>
<organism evidence="3 4">
    <name type="scientific">Halococcus thailandensis JCM 13552</name>
    <dbReference type="NCBI Taxonomy" id="1227457"/>
    <lineage>
        <taxon>Archaea</taxon>
        <taxon>Methanobacteriati</taxon>
        <taxon>Methanobacteriota</taxon>
        <taxon>Stenosarchaea group</taxon>
        <taxon>Halobacteria</taxon>
        <taxon>Halobacteriales</taxon>
        <taxon>Halococcaceae</taxon>
        <taxon>Halococcus</taxon>
    </lineage>
</organism>
<evidence type="ECO:0000259" key="2">
    <source>
        <dbReference type="PROSITE" id="PS50234"/>
    </source>
</evidence>
<feature type="compositionally biased region" description="Polar residues" evidence="1">
    <location>
        <begin position="1922"/>
        <end position="1939"/>
    </location>
</feature>
<feature type="compositionally biased region" description="Low complexity" evidence="1">
    <location>
        <begin position="668"/>
        <end position="686"/>
    </location>
</feature>
<feature type="compositionally biased region" description="Polar residues" evidence="1">
    <location>
        <begin position="1654"/>
        <end position="1669"/>
    </location>
</feature>
<feature type="compositionally biased region" description="Low complexity" evidence="1">
    <location>
        <begin position="256"/>
        <end position="320"/>
    </location>
</feature>
<feature type="compositionally biased region" description="Polar residues" evidence="1">
    <location>
        <begin position="561"/>
        <end position="571"/>
    </location>
</feature>
<dbReference type="InterPro" id="IPR002035">
    <property type="entry name" value="VWF_A"/>
</dbReference>
<sequence>MYLDVASDPQRDRADLGHALDGLYDEKSINVSNINVEANTIAIATDGRSNATYIANWIEQHLDHPQANADSDSSTDSETASPQAQCGVEPTYYQIDFVAGEPIEELQGPKGTYTPDELIRFAHSNSEKSDIRRSSNGEFTTNESLRNAVDSKSIHVEDGTAKVSFSISEDSAPVKLTLASYTKPQRIWTRATEHQQEFVDADTQTFEPGGSYTLSVDLPDSKVVPCETDTAPDQPDSSTETDIPESPGTPQSSTPAGTSETATSDTTPETTEAAPGTPETATSDTTTAETTSGTITAETTNPGTTDAPPTTTTTPPTETTSADLGVRKTVDDANATVGENVTFTIDVTNNGPDAASNVSVDEMLGSGLEYQSGEVSQGIYDPVTGVYNVDTLANGETATLEITATIKNSDNTTNAVKVTSDQPDPNPPNNNDSAHPTPSVGDLSLTKNVNESAPNVGDNVKYTLILSNDGPNATLNVSVTDTLPDGLSYVNSDASQGEYNNGTGLWTVDSLSDSGEATLTIVATVESSDDVTNIAEVNSSDTFDPDSTPNNDDPDEDDRGSTTIDGQSSDLSVTKTVNDSNVTVGDTVEFTVEVTNNGPDAATNVSVNESLGNGFEFQNASVTQGGYDANTGVYAVGTLDSNETATLALTARINSTDNTTNAVEVTGDQPDPTDPNNNDSANPTPAVADLSLTKNVNKSTPDVGANVEYTLTLSNDGPNATSNVTVTDALPDGMSFVSSDASQGEYNNGTGLWTVNSIANDSEATLSVVATVESTDDVTNVAEVNSSDTFDPDSTPSNDNPDEDDRGSTTINGQSADLTVSKTVNETNVTVGDTVDFTVEVTNNGPDAATNVAVDEKHGTGLEFQSATVSQGSYDNETNTYDVGTLGSGETATLTLTATIESADDTANAAEVTSDTPDPNPPNNDSVDPSPSVADLSLTKSVNETSPNVGDTVEYTLTLANDGPNATSNVTVTDSLPDGLSGISTTASQGSYDTDSGLWTVGELASGERSTLTITATIQSTTDVTNIAEVNSSDTFDPNSTPNNNESGENDQDNSTVNGQSADLAVSKSVDDSDATVGDNVTFSVDVTNTGPDTARNVVVDDTLPAGLTFQDASATQGEYDQSSGTYNVGDLENGETATLTLTATIDSTDASTLENVATGTSDTFDPDESNNEDSATPSPQVANLSLSKSVNESAPALGNNVEYTVTLSNDGPNNATNVNVTETLPDGLEFVSSDASQGSYDSASGLWTVSEVAGDDEATLSIVATVNTTDNVVNTAEVNSSDQFDPNSTPDNNEPSEDDQDNATVNGQSADLAVNKTVEDVNATVGDDVTFTIDVTNNGPDTATNVSAYETLDSGLSFVDASATQGEYNADTGVYSVGSLANGDTATLTLTATIESPNNTTNAVEVTSETPDPNEPNNNDTVDPSPTVSDLSINKTVDDSNATVGDDVTFTVDVTNEGPDTATNVSVNEALGEGLSFVEADTTKGEYDAAAGVYNVGTLENDETATLTLTATIESADNTTNAVNVTGDPFDPNDPNNNETVDPSPQVADLNLTKSVNESAPALGSNVEYTLTLSNDGPNTATGVEVTDALPDGLSLVSADPNTGSYDSGVWTVNELATGEQTTLTLTTTVENTEDVMNTAEVTASDQFDPDSTPGNNVSNEDDQANTTVSGQAADLAVTKTVDDSEPTVGDDVTFTVDVTNNGPTTATNVSVDESLGDGLSFQSATVSQGSYDEGTNVYDVGTLDSGETATLTLTATIDNATDTTNAVEVTGDQPDPNDPNNNDSVTPTPTAADLSLNKTVNESAPQTGAGIAYTLELTNDGPNATSNVAVGDTLPNGVTFVGADASQGSYDDGTGVWSVGDVEEGGTKTLTINATVDSAGSQTNTAQVTSSSTFDPDSTPGNDDGKEDDQDSVTTQSTTPQCSVQMSNASAPDSVAQGQQAKITADITNTGLANDCGATATLNASGNSTRAVDIVFLVDTSASTEPYIDQIANQLNGFADDLSAQNIDARYAVVSYGGYGYVNTDQKYTSNSQDAINALNGLRSSGSQERNYAAIQQALNLDSRANANTFLIDVTDEDTDRHSGDPTKTEITNQIDDAGASFIAVSPGKSGVDQPDLGMETLSEEVRNGHWVNLFTDSGDLNNFVSGFQDIVVNQVEEGINRDTSVTLDAGESRTLSFTVDTSPFQAGSELDYTVTVGSETQTGTITITPGSTSTSINAASVDDSSSTSNTARQDTTNETTVPPEMTESSSENTSKTTTATETPTTETSTKTATTETETETETAADDPTETVDTTTETPTVTKTETAAEAAETPTEASAESTMPMVNTTVEASSNMTDETSPTANETPSGTENTTAAS</sequence>
<feature type="compositionally biased region" description="Polar residues" evidence="1">
    <location>
        <begin position="1173"/>
        <end position="1182"/>
    </location>
</feature>
<feature type="region of interest" description="Disordered" evidence="1">
    <location>
        <begin position="1158"/>
        <end position="1182"/>
    </location>
</feature>
<dbReference type="Proteomes" id="UP000011680">
    <property type="component" value="Unassembled WGS sequence"/>
</dbReference>
<feature type="compositionally biased region" description="Low complexity" evidence="1">
    <location>
        <begin position="541"/>
        <end position="551"/>
    </location>
</feature>
<feature type="compositionally biased region" description="Polar residues" evidence="1">
    <location>
        <begin position="1396"/>
        <end position="1409"/>
    </location>
</feature>
<feature type="compositionally biased region" description="Low complexity" evidence="1">
    <location>
        <begin position="1891"/>
        <end position="1902"/>
    </location>
</feature>
<dbReference type="CDD" id="cd00198">
    <property type="entry name" value="vWFA"/>
    <property type="match status" value="1"/>
</dbReference>
<dbReference type="PANTHER" id="PTHR34819:SF3">
    <property type="entry name" value="CELL SURFACE PROTEIN"/>
    <property type="match status" value="1"/>
</dbReference>
<feature type="region of interest" description="Disordered" evidence="1">
    <location>
        <begin position="1880"/>
        <end position="1939"/>
    </location>
</feature>
<dbReference type="eggNOG" id="arCOG02902">
    <property type="taxonomic scope" value="Archaea"/>
</dbReference>
<dbReference type="Gene3D" id="2.60.40.3080">
    <property type="match status" value="1"/>
</dbReference>
<dbReference type="OrthoDB" id="71559at2157"/>
<dbReference type="PANTHER" id="PTHR34819">
    <property type="entry name" value="LARGE CYSTEINE-RICH PERIPLASMIC PROTEIN OMCB"/>
    <property type="match status" value="1"/>
</dbReference>
<feature type="compositionally biased region" description="Low complexity" evidence="1">
    <location>
        <begin position="69"/>
        <end position="81"/>
    </location>
</feature>
<dbReference type="Pfam" id="PF01345">
    <property type="entry name" value="DUF11"/>
    <property type="match status" value="13"/>
</dbReference>
<evidence type="ECO:0000313" key="4">
    <source>
        <dbReference type="Proteomes" id="UP000011680"/>
    </source>
</evidence>
<feature type="compositionally biased region" description="Low complexity" evidence="1">
    <location>
        <begin position="912"/>
        <end position="933"/>
    </location>
</feature>
<dbReference type="SUPFAM" id="SSF53300">
    <property type="entry name" value="vWA-like"/>
    <property type="match status" value="1"/>
</dbReference>
<dbReference type="InterPro" id="IPR036465">
    <property type="entry name" value="vWFA_dom_sf"/>
</dbReference>
<dbReference type="PATRIC" id="fig|1227457.3.peg.883"/>
<feature type="region of interest" description="Disordered" evidence="1">
    <location>
        <begin position="1771"/>
        <end position="1792"/>
    </location>
</feature>
<name>M0NCT5_9EURY</name>
<dbReference type="InterPro" id="IPR001434">
    <property type="entry name" value="OmcB-like_DUF11"/>
</dbReference>
<dbReference type="eggNOG" id="arCOG07611">
    <property type="taxonomic scope" value="Archaea"/>
</dbReference>
<dbReference type="Gene3D" id="3.40.50.410">
    <property type="entry name" value="von Willebrand factor, type A domain"/>
    <property type="match status" value="1"/>
</dbReference>
<feature type="region of interest" description="Disordered" evidence="1">
    <location>
        <begin position="1029"/>
        <end position="1059"/>
    </location>
</feature>
<keyword evidence="4" id="KW-1185">Reference proteome</keyword>
<protein>
    <recommendedName>
        <fullName evidence="2">VWFA domain-containing protein</fullName>
    </recommendedName>
</protein>
<dbReference type="Gene3D" id="2.60.40.10">
    <property type="entry name" value="Immunoglobulins"/>
    <property type="match status" value="5"/>
</dbReference>
<feature type="compositionally biased region" description="Acidic residues" evidence="1">
    <location>
        <begin position="2279"/>
        <end position="2292"/>
    </location>
</feature>
<feature type="region of interest" description="Disordered" evidence="1">
    <location>
        <begin position="413"/>
        <end position="456"/>
    </location>
</feature>
<feature type="compositionally biased region" description="Low complexity" evidence="1">
    <location>
        <begin position="2249"/>
        <end position="2278"/>
    </location>
</feature>
<feature type="region of interest" description="Disordered" evidence="1">
    <location>
        <begin position="1277"/>
        <end position="1305"/>
    </location>
</feature>
<feature type="compositionally biased region" description="Low complexity" evidence="1">
    <location>
        <begin position="2205"/>
        <end position="2219"/>
    </location>
</feature>
<dbReference type="Pfam" id="PF00092">
    <property type="entry name" value="VWA"/>
    <property type="match status" value="1"/>
</dbReference>
<proteinExistence type="predicted"/>
<feature type="compositionally biased region" description="Polar residues" evidence="1">
    <location>
        <begin position="1880"/>
        <end position="1890"/>
    </location>
</feature>
<feature type="compositionally biased region" description="Polar residues" evidence="1">
    <location>
        <begin position="2225"/>
        <end position="2243"/>
    </location>
</feature>
<feature type="region of interest" description="Disordered" evidence="1">
    <location>
        <begin position="658"/>
        <end position="686"/>
    </location>
</feature>
<feature type="compositionally biased region" description="Low complexity" evidence="1">
    <location>
        <begin position="1410"/>
        <end position="1425"/>
    </location>
</feature>
<dbReference type="SMART" id="SM00327">
    <property type="entry name" value="VWA"/>
    <property type="match status" value="1"/>
</dbReference>
<feature type="region of interest" description="Disordered" evidence="1">
    <location>
        <begin position="65"/>
        <end position="86"/>
    </location>
</feature>
<feature type="domain" description="VWFA" evidence="2">
    <location>
        <begin position="1975"/>
        <end position="2158"/>
    </location>
</feature>
<evidence type="ECO:0000313" key="3">
    <source>
        <dbReference type="EMBL" id="EMA55792.1"/>
    </source>
</evidence>
<feature type="compositionally biased region" description="Low complexity" evidence="1">
    <location>
        <begin position="785"/>
        <end position="799"/>
    </location>
</feature>
<dbReference type="NCBIfam" id="TIGR01451">
    <property type="entry name" value="B_ant_repeat"/>
    <property type="match status" value="13"/>
</dbReference>
<feature type="region of interest" description="Disordered" evidence="1">
    <location>
        <begin position="2205"/>
        <end position="2360"/>
    </location>
</feature>
<feature type="region of interest" description="Disordered" evidence="1">
    <location>
        <begin position="907"/>
        <end position="933"/>
    </location>
</feature>
<dbReference type="EMBL" id="AOMF01000103">
    <property type="protein sequence ID" value="EMA55792.1"/>
    <property type="molecule type" value="Genomic_DNA"/>
</dbReference>
<reference evidence="3 4" key="1">
    <citation type="journal article" date="2014" name="PLoS Genet.">
        <title>Phylogenetically driven sequencing of extremely halophilic archaea reveals strategies for static and dynamic osmo-response.</title>
        <authorList>
            <person name="Becker E.A."/>
            <person name="Seitzer P.M."/>
            <person name="Tritt A."/>
            <person name="Larsen D."/>
            <person name="Krusor M."/>
            <person name="Yao A.I."/>
            <person name="Wu D."/>
            <person name="Madern D."/>
            <person name="Eisen J.A."/>
            <person name="Darling A.E."/>
            <person name="Facciotti M.T."/>
        </authorList>
    </citation>
    <scope>NUCLEOTIDE SEQUENCE [LARGE SCALE GENOMIC DNA]</scope>
    <source>
        <strain evidence="3 4">JCM 13552</strain>
    </source>
</reference>
<feature type="region of interest" description="Disordered" evidence="1">
    <location>
        <begin position="1643"/>
        <end position="1669"/>
    </location>
</feature>
<evidence type="ECO:0000256" key="1">
    <source>
        <dbReference type="SAM" id="MobiDB-lite"/>
    </source>
</evidence>
<dbReference type="PROSITE" id="PS50234">
    <property type="entry name" value="VWFA"/>
    <property type="match status" value="1"/>
</dbReference>
<feature type="compositionally biased region" description="Polar residues" evidence="1">
    <location>
        <begin position="413"/>
        <end position="422"/>
    </location>
</feature>
<feature type="region of interest" description="Disordered" evidence="1">
    <location>
        <begin position="784"/>
        <end position="813"/>
    </location>
</feature>
<accession>M0NCT5</accession>